<accession>A0A2M7YN45</accession>
<evidence type="ECO:0000313" key="2">
    <source>
        <dbReference type="EMBL" id="PJA64386.1"/>
    </source>
</evidence>
<name>A0A2M7YN45_9BACT</name>
<keyword evidence="1" id="KW-0472">Membrane</keyword>
<reference evidence="3" key="1">
    <citation type="submission" date="2017-09" db="EMBL/GenBank/DDBJ databases">
        <title>Depth-based differentiation of microbial function through sediment-hosted aquifers and enrichment of novel symbionts in the deep terrestrial subsurface.</title>
        <authorList>
            <person name="Probst A.J."/>
            <person name="Ladd B."/>
            <person name="Jarett J.K."/>
            <person name="Geller-Mcgrath D.E."/>
            <person name="Sieber C.M.K."/>
            <person name="Emerson J.B."/>
            <person name="Anantharaman K."/>
            <person name="Thomas B.C."/>
            <person name="Malmstrom R."/>
            <person name="Stieglmeier M."/>
            <person name="Klingl A."/>
            <person name="Woyke T."/>
            <person name="Ryan C.M."/>
            <person name="Banfield J.F."/>
        </authorList>
    </citation>
    <scope>NUCLEOTIDE SEQUENCE [LARGE SCALE GENOMIC DNA]</scope>
</reference>
<evidence type="ECO:0000313" key="3">
    <source>
        <dbReference type="Proteomes" id="UP000230434"/>
    </source>
</evidence>
<dbReference type="EMBL" id="PFWF01000073">
    <property type="protein sequence ID" value="PJA64386.1"/>
    <property type="molecule type" value="Genomic_DNA"/>
</dbReference>
<feature type="transmembrane region" description="Helical" evidence="1">
    <location>
        <begin position="6"/>
        <end position="27"/>
    </location>
</feature>
<keyword evidence="1" id="KW-0812">Transmembrane</keyword>
<feature type="transmembrane region" description="Helical" evidence="1">
    <location>
        <begin position="36"/>
        <end position="58"/>
    </location>
</feature>
<dbReference type="AlphaFoldDB" id="A0A2M7YN45"/>
<dbReference type="Proteomes" id="UP000230434">
    <property type="component" value="Unassembled WGS sequence"/>
</dbReference>
<sequence length="64" mass="7290">MPKKMISLIYLVIAGIVLLALALKIFVKIKIQYPKLIFNGVLVLFVIISLLYLNYLLIQPGQIF</sequence>
<protein>
    <submittedName>
        <fullName evidence="2">Uncharacterized protein</fullName>
    </submittedName>
</protein>
<organism evidence="2 3">
    <name type="scientific">Candidatus Portnoybacteria bacterium CG_4_9_14_3_um_filter_40_10</name>
    <dbReference type="NCBI Taxonomy" id="1974804"/>
    <lineage>
        <taxon>Bacteria</taxon>
        <taxon>Candidatus Portnoyibacteriota</taxon>
    </lineage>
</organism>
<evidence type="ECO:0000256" key="1">
    <source>
        <dbReference type="SAM" id="Phobius"/>
    </source>
</evidence>
<keyword evidence="1" id="KW-1133">Transmembrane helix</keyword>
<gene>
    <name evidence="2" type="ORF">CO159_03470</name>
</gene>
<proteinExistence type="predicted"/>
<comment type="caution">
    <text evidence="2">The sequence shown here is derived from an EMBL/GenBank/DDBJ whole genome shotgun (WGS) entry which is preliminary data.</text>
</comment>